<dbReference type="PANTHER" id="PTHR45947">
    <property type="entry name" value="SULFOQUINOVOSYL TRANSFERASE SQD2"/>
    <property type="match status" value="1"/>
</dbReference>
<name>A0A916QIH0_9LACO</name>
<protein>
    <recommendedName>
        <fullName evidence="3">Glycosyltransferase</fullName>
    </recommendedName>
</protein>
<evidence type="ECO:0008006" key="3">
    <source>
        <dbReference type="Google" id="ProtNLM"/>
    </source>
</evidence>
<dbReference type="RefSeq" id="WP_246487290.1">
    <property type="nucleotide sequence ID" value="NZ_BMAY01000001.1"/>
</dbReference>
<dbReference type="Proteomes" id="UP000677218">
    <property type="component" value="Unassembled WGS sequence"/>
</dbReference>
<dbReference type="SUPFAM" id="SSF53756">
    <property type="entry name" value="UDP-Glycosyltransferase/glycogen phosphorylase"/>
    <property type="match status" value="1"/>
</dbReference>
<dbReference type="GO" id="GO:0016757">
    <property type="term" value="F:glycosyltransferase activity"/>
    <property type="evidence" value="ECO:0007669"/>
    <property type="project" value="TreeGrafter"/>
</dbReference>
<accession>A0A916QIH0</accession>
<comment type="caution">
    <text evidence="1">The sequence shown here is derived from an EMBL/GenBank/DDBJ whole genome shotgun (WGS) entry which is preliminary data.</text>
</comment>
<evidence type="ECO:0000313" key="2">
    <source>
        <dbReference type="Proteomes" id="UP000677218"/>
    </source>
</evidence>
<dbReference type="AlphaFoldDB" id="A0A916QIH0"/>
<dbReference type="Gene3D" id="3.40.50.2000">
    <property type="entry name" value="Glycogen Phosphorylase B"/>
    <property type="match status" value="1"/>
</dbReference>
<keyword evidence="2" id="KW-1185">Reference proteome</keyword>
<dbReference type="Pfam" id="PF13692">
    <property type="entry name" value="Glyco_trans_1_4"/>
    <property type="match status" value="1"/>
</dbReference>
<gene>
    <name evidence="1" type="ORF">LCB40_00520</name>
</gene>
<evidence type="ECO:0000313" key="1">
    <source>
        <dbReference type="EMBL" id="GFZ26172.1"/>
    </source>
</evidence>
<sequence length="432" mass="49890">MPQYSLDISQELGKTNEVYLLYPGKIRLFQKNKLHLVKENSDFNFQVYEMQNPLPVTLGLGVSDEQSLMEERDIKEFTDFIANVNPDVFHIHTLMGLPKECLDYLNAKKIKTVYTTHDFYGLCPKTLSKSPLKELRSEKCSYDCMLCMPGPSSKKLFVMQSHLYKQVKNTKLIKRLRGSAKTSIPSPEDQESLLSPERAKNRLKLREYYMAMFSEITKFHFVSSVAEDYFRQYFPNVEGKTISITHAGLKDNRFKTNNRNSNVTKLRLAYIGPYDEKKGFYDLKDVLSGLLSKSDNIEAHFFGDIREDEFFTNKNVVNHGIVPFEELQDDIQKMSVVVLPSKWHETFGFVVLESLLQGTPCLVSSNVGAKDLLPKDWVFEDKKSLYNSILKMLNSPRDLIKYRESVVNLHLNYKIGDHCKDIIDVFYGKAEV</sequence>
<dbReference type="InterPro" id="IPR050194">
    <property type="entry name" value="Glycosyltransferase_grp1"/>
</dbReference>
<dbReference type="PANTHER" id="PTHR45947:SF3">
    <property type="entry name" value="SULFOQUINOVOSYL TRANSFERASE SQD2"/>
    <property type="match status" value="1"/>
</dbReference>
<reference evidence="1" key="1">
    <citation type="submission" date="2020-08" db="EMBL/GenBank/DDBJ databases">
        <title>Taxonomic study for Lactobacillus species isolated from hardwood bark.</title>
        <authorList>
            <person name="Tohno M."/>
            <person name="Tanizawa Y."/>
        </authorList>
    </citation>
    <scope>NUCLEOTIDE SEQUENCE</scope>
    <source>
        <strain evidence="1">B40</strain>
    </source>
</reference>
<organism evidence="1 2">
    <name type="scientific">Lactobacillus corticis</name>
    <dbReference type="NCBI Taxonomy" id="2201249"/>
    <lineage>
        <taxon>Bacteria</taxon>
        <taxon>Bacillati</taxon>
        <taxon>Bacillota</taxon>
        <taxon>Bacilli</taxon>
        <taxon>Lactobacillales</taxon>
        <taxon>Lactobacillaceae</taxon>
        <taxon>Lactobacillus</taxon>
    </lineage>
</organism>
<proteinExistence type="predicted"/>
<dbReference type="EMBL" id="BMAY01000001">
    <property type="protein sequence ID" value="GFZ26172.1"/>
    <property type="molecule type" value="Genomic_DNA"/>
</dbReference>